<keyword evidence="8" id="KW-1185">Reference proteome</keyword>
<dbReference type="GO" id="GO:0015501">
    <property type="term" value="F:glutamate:sodium symporter activity"/>
    <property type="evidence" value="ECO:0007669"/>
    <property type="project" value="TreeGrafter"/>
</dbReference>
<dbReference type="Proteomes" id="UP000261480">
    <property type="component" value="Unplaced"/>
</dbReference>
<dbReference type="GO" id="GO:0015175">
    <property type="term" value="F:neutral L-amino acid transmembrane transporter activity"/>
    <property type="evidence" value="ECO:0007669"/>
    <property type="project" value="TreeGrafter"/>
</dbReference>
<evidence type="ECO:0000256" key="6">
    <source>
        <dbReference type="RuleBase" id="RU361216"/>
    </source>
</evidence>
<dbReference type="InterPro" id="IPR036458">
    <property type="entry name" value="Na:dicarbo_symporter_sf"/>
</dbReference>
<dbReference type="GO" id="GO:0005313">
    <property type="term" value="F:L-glutamate transmembrane transporter activity"/>
    <property type="evidence" value="ECO:0007669"/>
    <property type="project" value="TreeGrafter"/>
</dbReference>
<keyword evidence="5" id="KW-0472">Membrane</keyword>
<reference evidence="7" key="2">
    <citation type="submission" date="2025-09" db="UniProtKB">
        <authorList>
            <consortium name="Ensembl"/>
        </authorList>
    </citation>
    <scope>IDENTIFICATION</scope>
</reference>
<keyword evidence="4" id="KW-1133">Transmembrane helix</keyword>
<dbReference type="PANTHER" id="PTHR11958:SF63">
    <property type="entry name" value="AMINO ACID TRANSPORTER"/>
    <property type="match status" value="1"/>
</dbReference>
<dbReference type="SUPFAM" id="SSF118215">
    <property type="entry name" value="Proton glutamate symport protein"/>
    <property type="match status" value="1"/>
</dbReference>
<comment type="similarity">
    <text evidence="6">Belongs to the dicarboxylate/amino acid:cation symporter (DAACS) (TC 2.A.23) family.</text>
</comment>
<protein>
    <recommendedName>
        <fullName evidence="6">Amino acid transporter</fullName>
    </recommendedName>
</protein>
<dbReference type="Gene3D" id="1.10.3860.10">
    <property type="entry name" value="Sodium:dicarboxylate symporter"/>
    <property type="match status" value="1"/>
</dbReference>
<comment type="subcellular location">
    <subcellularLocation>
        <location evidence="1 6">Membrane</location>
        <topology evidence="1 6">Multi-pass membrane protein</topology>
    </subcellularLocation>
</comment>
<dbReference type="InterPro" id="IPR050746">
    <property type="entry name" value="DAACS"/>
</dbReference>
<dbReference type="Pfam" id="PF00375">
    <property type="entry name" value="SDF"/>
    <property type="match status" value="1"/>
</dbReference>
<evidence type="ECO:0000256" key="4">
    <source>
        <dbReference type="ARBA" id="ARBA00022989"/>
    </source>
</evidence>
<dbReference type="GO" id="GO:0005886">
    <property type="term" value="C:plasma membrane"/>
    <property type="evidence" value="ECO:0007669"/>
    <property type="project" value="TreeGrafter"/>
</dbReference>
<name>A0A3B3XDU4_9TELE</name>
<proteinExistence type="inferred from homology"/>
<evidence type="ECO:0000313" key="8">
    <source>
        <dbReference type="Proteomes" id="UP000261480"/>
    </source>
</evidence>
<evidence type="ECO:0000313" key="7">
    <source>
        <dbReference type="Ensembl" id="ENSPMEP00000013138.1"/>
    </source>
</evidence>
<keyword evidence="3" id="KW-0812">Transmembrane</keyword>
<dbReference type="PRINTS" id="PR00173">
    <property type="entry name" value="EDTRNSPORT"/>
</dbReference>
<evidence type="ECO:0000256" key="3">
    <source>
        <dbReference type="ARBA" id="ARBA00022692"/>
    </source>
</evidence>
<dbReference type="STRING" id="48701.ENSPMEP00000013138"/>
<sequence>KLQIPKCSWKLSLVCSLTSAVASFGAAGVPMLGPASTVLILTAVGLPARDVSILMAFEWFIDHFATMVNVLGDCFGMGVISHLCRNELKNLADDTTLAKVLASQSKSLNSGVIVGEGATLMSKFWGRRILPVCSHHMIEIRMLLRYVCVTSEHFVNNVYVSF</sequence>
<dbReference type="PANTHER" id="PTHR11958">
    <property type="entry name" value="SODIUM/DICARBOXYLATE SYMPORTER-RELATED"/>
    <property type="match status" value="1"/>
</dbReference>
<evidence type="ECO:0000256" key="1">
    <source>
        <dbReference type="ARBA" id="ARBA00004141"/>
    </source>
</evidence>
<evidence type="ECO:0000256" key="2">
    <source>
        <dbReference type="ARBA" id="ARBA00022448"/>
    </source>
</evidence>
<dbReference type="InterPro" id="IPR001991">
    <property type="entry name" value="Na-dicarboxylate_symporter"/>
</dbReference>
<keyword evidence="6" id="KW-0769">Symport</keyword>
<dbReference type="AlphaFoldDB" id="A0A3B3XDU4"/>
<reference evidence="7" key="1">
    <citation type="submission" date="2025-08" db="UniProtKB">
        <authorList>
            <consortium name="Ensembl"/>
        </authorList>
    </citation>
    <scope>IDENTIFICATION</scope>
</reference>
<organism evidence="7 8">
    <name type="scientific">Poecilia mexicana</name>
    <dbReference type="NCBI Taxonomy" id="48701"/>
    <lineage>
        <taxon>Eukaryota</taxon>
        <taxon>Metazoa</taxon>
        <taxon>Chordata</taxon>
        <taxon>Craniata</taxon>
        <taxon>Vertebrata</taxon>
        <taxon>Euteleostomi</taxon>
        <taxon>Actinopterygii</taxon>
        <taxon>Neopterygii</taxon>
        <taxon>Teleostei</taxon>
        <taxon>Neoteleostei</taxon>
        <taxon>Acanthomorphata</taxon>
        <taxon>Ovalentaria</taxon>
        <taxon>Atherinomorphae</taxon>
        <taxon>Cyprinodontiformes</taxon>
        <taxon>Poeciliidae</taxon>
        <taxon>Poeciliinae</taxon>
        <taxon>Poecilia</taxon>
    </lineage>
</organism>
<keyword evidence="2 6" id="KW-0813">Transport</keyword>
<accession>A0A3B3XDU4</accession>
<evidence type="ECO:0000256" key="5">
    <source>
        <dbReference type="ARBA" id="ARBA00023136"/>
    </source>
</evidence>
<dbReference type="Ensembl" id="ENSPMET00000032086.1">
    <property type="protein sequence ID" value="ENSPMEP00000013138.1"/>
    <property type="gene ID" value="ENSPMEG00000015393.1"/>
</dbReference>